<evidence type="ECO:0000256" key="3">
    <source>
        <dbReference type="PROSITE-ProRule" id="PRU10141"/>
    </source>
</evidence>
<keyword evidence="7" id="KW-1185">Reference proteome</keyword>
<dbReference type="PANTHER" id="PTHR24055">
    <property type="entry name" value="MITOGEN-ACTIVATED PROTEIN KINASE"/>
    <property type="match status" value="1"/>
</dbReference>
<proteinExistence type="predicted"/>
<dbReference type="InterPro" id="IPR017441">
    <property type="entry name" value="Protein_kinase_ATP_BS"/>
</dbReference>
<dbReference type="PROSITE" id="PS00107">
    <property type="entry name" value="PROTEIN_KINASE_ATP"/>
    <property type="match status" value="1"/>
</dbReference>
<evidence type="ECO:0000256" key="4">
    <source>
        <dbReference type="SAM" id="MobiDB-lite"/>
    </source>
</evidence>
<dbReference type="Pfam" id="PF00069">
    <property type="entry name" value="Pkinase"/>
    <property type="match status" value="1"/>
</dbReference>
<gene>
    <name evidence="6" type="ORF">M9Y10_000043</name>
</gene>
<feature type="compositionally biased region" description="Basic and acidic residues" evidence="4">
    <location>
        <begin position="412"/>
        <end position="429"/>
    </location>
</feature>
<feature type="compositionally biased region" description="Polar residues" evidence="4">
    <location>
        <begin position="344"/>
        <end position="355"/>
    </location>
</feature>
<dbReference type="InterPro" id="IPR050117">
    <property type="entry name" value="MAPK"/>
</dbReference>
<dbReference type="SUPFAM" id="SSF56112">
    <property type="entry name" value="Protein kinase-like (PK-like)"/>
    <property type="match status" value="1"/>
</dbReference>
<dbReference type="PROSITE" id="PS00108">
    <property type="entry name" value="PROTEIN_KINASE_ST"/>
    <property type="match status" value="1"/>
</dbReference>
<feature type="domain" description="Protein kinase" evidence="5">
    <location>
        <begin position="9"/>
        <end position="299"/>
    </location>
</feature>
<evidence type="ECO:0000259" key="5">
    <source>
        <dbReference type="PROSITE" id="PS50011"/>
    </source>
</evidence>
<feature type="region of interest" description="Disordered" evidence="4">
    <location>
        <begin position="500"/>
        <end position="522"/>
    </location>
</feature>
<dbReference type="InterPro" id="IPR008271">
    <property type="entry name" value="Ser/Thr_kinase_AS"/>
</dbReference>
<keyword evidence="2 3" id="KW-0067">ATP-binding</keyword>
<feature type="region of interest" description="Disordered" evidence="4">
    <location>
        <begin position="398"/>
        <end position="459"/>
    </location>
</feature>
<dbReference type="Gene3D" id="1.10.510.10">
    <property type="entry name" value="Transferase(Phosphotransferase) domain 1"/>
    <property type="match status" value="1"/>
</dbReference>
<name>A0ABR2L6D6_9EUKA</name>
<dbReference type="PROSITE" id="PS50011">
    <property type="entry name" value="PROTEIN_KINASE_DOM"/>
    <property type="match status" value="1"/>
</dbReference>
<dbReference type="Gene3D" id="3.30.200.20">
    <property type="entry name" value="Phosphorylase Kinase, domain 1"/>
    <property type="match status" value="1"/>
</dbReference>
<dbReference type="SMART" id="SM00220">
    <property type="entry name" value="S_TKc"/>
    <property type="match status" value="1"/>
</dbReference>
<feature type="compositionally biased region" description="Polar residues" evidence="4">
    <location>
        <begin position="434"/>
        <end position="459"/>
    </location>
</feature>
<comment type="caution">
    <text evidence="6">The sequence shown here is derived from an EMBL/GenBank/DDBJ whole genome shotgun (WGS) entry which is preliminary data.</text>
</comment>
<dbReference type="InterPro" id="IPR011009">
    <property type="entry name" value="Kinase-like_dom_sf"/>
</dbReference>
<reference evidence="6 7" key="1">
    <citation type="submission" date="2024-04" db="EMBL/GenBank/DDBJ databases">
        <title>Tritrichomonas musculus Genome.</title>
        <authorList>
            <person name="Alves-Ferreira E."/>
            <person name="Grigg M."/>
            <person name="Lorenzi H."/>
            <person name="Galac M."/>
        </authorList>
    </citation>
    <scope>NUCLEOTIDE SEQUENCE [LARGE SCALE GENOMIC DNA]</scope>
    <source>
        <strain evidence="6 7">EAF2021</strain>
    </source>
</reference>
<evidence type="ECO:0000313" key="6">
    <source>
        <dbReference type="EMBL" id="KAK8897815.1"/>
    </source>
</evidence>
<protein>
    <recommendedName>
        <fullName evidence="5">Protein kinase domain-containing protein</fullName>
    </recommendedName>
</protein>
<evidence type="ECO:0000256" key="1">
    <source>
        <dbReference type="ARBA" id="ARBA00022741"/>
    </source>
</evidence>
<evidence type="ECO:0000313" key="7">
    <source>
        <dbReference type="Proteomes" id="UP001470230"/>
    </source>
</evidence>
<feature type="binding site" evidence="3">
    <location>
        <position position="41"/>
    </location>
    <ligand>
        <name>ATP</name>
        <dbReference type="ChEBI" id="CHEBI:30616"/>
    </ligand>
</feature>
<dbReference type="Proteomes" id="UP001470230">
    <property type="component" value="Unassembled WGS sequence"/>
</dbReference>
<dbReference type="EMBL" id="JAPFFF010000001">
    <property type="protein sequence ID" value="KAK8897815.1"/>
    <property type="molecule type" value="Genomic_DNA"/>
</dbReference>
<feature type="region of interest" description="Disordered" evidence="4">
    <location>
        <begin position="343"/>
        <end position="383"/>
    </location>
</feature>
<evidence type="ECO:0000256" key="2">
    <source>
        <dbReference type="ARBA" id="ARBA00022840"/>
    </source>
</evidence>
<organism evidence="6 7">
    <name type="scientific">Tritrichomonas musculus</name>
    <dbReference type="NCBI Taxonomy" id="1915356"/>
    <lineage>
        <taxon>Eukaryota</taxon>
        <taxon>Metamonada</taxon>
        <taxon>Parabasalia</taxon>
        <taxon>Tritrichomonadida</taxon>
        <taxon>Tritrichomonadidae</taxon>
        <taxon>Tritrichomonas</taxon>
    </lineage>
</organism>
<dbReference type="InterPro" id="IPR000719">
    <property type="entry name" value="Prot_kinase_dom"/>
</dbReference>
<keyword evidence="1 3" id="KW-0547">Nucleotide-binding</keyword>
<sequence length="625" mass="71766">MTTSFGPDYQVVAKLGEGSFAEVFKVKCRNNNKEYDYLAVKRLKKRYRSIDEVNRLPEVLSLKALQGHPNIIRLVDLIYAPNTGSVAMAFELMDCNTYEFISEHKRPFDEKTVLILIYQLLKSIAFMHSKNMFHRDIKPENCMINRDSLELKLCDFGSTRGIITSDITPYTEYVSTRWYRAPECILTSGSYGKEVDEWAVGCMLYELLTTRPLFPGKHEIDQITRIHKLLGSPSREILAQFSKNPNNQISFAFPQQRATDLHLLLPRASEEILELLHGLLVYDPSNRIEACDALELPAFNKIREFEKFYLQASKNAERDHISLPPFPLAYILTEQKAYKLPYSIETSPSPSNSLINKEEAVSNDNNETIDESENKAQVQMPITKPKPKVMFTIESDAQIQHQKPIHSPPPNSHHDNQQETKPGKEENEKIVSIPNEQTDQSNNKQITNDKPPNDKQQIQRDVQPNNQALKKHSSNISSQNQHSKVIIQPPSYNHTAYVLQQPQQQQQQQQQQLTQPNRNAPPIIISKPSINIFQPQPQQQSQQISWKKTVAAKAVPSQSLIEARLQAARRIHEYNMKQKQYKIAKKPSQPFHGSAYQYSPTKFQQGAFQKPRPDLLQPRLPKIII</sequence>
<accession>A0ABR2L6D6</accession>